<evidence type="ECO:0000256" key="3">
    <source>
        <dbReference type="ARBA" id="ARBA00022475"/>
    </source>
</evidence>
<proteinExistence type="inferred from homology"/>
<evidence type="ECO:0000313" key="8">
    <source>
        <dbReference type="Proteomes" id="UP000243847"/>
    </source>
</evidence>
<evidence type="ECO:0000256" key="1">
    <source>
        <dbReference type="ARBA" id="ARBA00004651"/>
    </source>
</evidence>
<dbReference type="Pfam" id="PF03458">
    <property type="entry name" value="Gly_transporter"/>
    <property type="match status" value="2"/>
</dbReference>
<keyword evidence="4" id="KW-0812">Transmembrane</keyword>
<comment type="subcellular location">
    <subcellularLocation>
        <location evidence="1">Cell membrane</location>
        <topology evidence="1">Multi-pass membrane protein</topology>
    </subcellularLocation>
</comment>
<dbReference type="Proteomes" id="UP000243847">
    <property type="component" value="Chromosome sequence1"/>
</dbReference>
<evidence type="ECO:0000256" key="4">
    <source>
        <dbReference type="ARBA" id="ARBA00022692"/>
    </source>
</evidence>
<sequence length="235" mass="24709">MLIAEPLDVPGWVNALAIGVGSLQGAIYASGFRDRRLDLFGIAVIGIATGLGGGFLRDILLNRLPIALTENWYIIVAVGAALLGMLLARLIRRVDWLITALDALALGLFGALGTTAALVSGLPFVPALFVGVITAVGGGFIRDLLLNMPISVMHVGSLYAIAAAAGSIALLLCNEANIGLEVSVPLSVAVTTILRLLAVRFGWSLPEQRMLKSLRNPKLVRPTDLTGPIETPRDL</sequence>
<keyword evidence="3" id="KW-1003">Cell membrane</keyword>
<name>A0A173LVR8_9MICO</name>
<organism evidence="7 8">
    <name type="scientific">Aurantimicrobium minutum</name>
    <dbReference type="NCBI Taxonomy" id="708131"/>
    <lineage>
        <taxon>Bacteria</taxon>
        <taxon>Bacillati</taxon>
        <taxon>Actinomycetota</taxon>
        <taxon>Actinomycetes</taxon>
        <taxon>Micrococcales</taxon>
        <taxon>Microbacteriaceae</taxon>
        <taxon>Aurantimicrobium</taxon>
    </lineage>
</organism>
<dbReference type="InterPro" id="IPR005115">
    <property type="entry name" value="Gly_transporter"/>
</dbReference>
<dbReference type="KEGG" id="amin:AUMI_14280"/>
<dbReference type="RefSeq" id="WP_342393814.1">
    <property type="nucleotide sequence ID" value="NZ_AP017457.1"/>
</dbReference>
<comment type="similarity">
    <text evidence="2">Belongs to the UPF0126 family.</text>
</comment>
<reference evidence="7 8" key="1">
    <citation type="journal article" date="2016" name="Genome Announc.">
        <title>Complete Genome Sequence of Aurantimicrobium minutum Type Strain KNCT, a Planktonic Ultramicrobacterium Isolated from River Water.</title>
        <authorList>
            <person name="Nakai R."/>
            <person name="Fujisawa T."/>
            <person name="Nakamura Y."/>
            <person name="Nishide H."/>
            <person name="Uchiyama I."/>
            <person name="Baba T."/>
            <person name="Toyoda A."/>
            <person name="Fujiyama A."/>
            <person name="Naganuma T."/>
            <person name="Niki H."/>
        </authorList>
    </citation>
    <scope>NUCLEOTIDE SEQUENCE [LARGE SCALE GENOMIC DNA]</scope>
    <source>
        <strain evidence="7 8">KNC</strain>
    </source>
</reference>
<dbReference type="EMBL" id="AP017457">
    <property type="protein sequence ID" value="BAU98970.1"/>
    <property type="molecule type" value="Genomic_DNA"/>
</dbReference>
<keyword evidence="6" id="KW-0472">Membrane</keyword>
<dbReference type="AlphaFoldDB" id="A0A173LVR8"/>
<dbReference type="PANTHER" id="PTHR30506">
    <property type="entry name" value="INNER MEMBRANE PROTEIN"/>
    <property type="match status" value="1"/>
</dbReference>
<dbReference type="GO" id="GO:0005886">
    <property type="term" value="C:plasma membrane"/>
    <property type="evidence" value="ECO:0007669"/>
    <property type="project" value="UniProtKB-SubCell"/>
</dbReference>
<evidence type="ECO:0000256" key="6">
    <source>
        <dbReference type="ARBA" id="ARBA00023136"/>
    </source>
</evidence>
<gene>
    <name evidence="7" type="ORF">AUMI_14280</name>
</gene>
<evidence type="ECO:0000256" key="2">
    <source>
        <dbReference type="ARBA" id="ARBA00008193"/>
    </source>
</evidence>
<evidence type="ECO:0000313" key="7">
    <source>
        <dbReference type="EMBL" id="BAU98970.1"/>
    </source>
</evidence>
<dbReference type="GeneID" id="80451612"/>
<keyword evidence="5" id="KW-1133">Transmembrane helix</keyword>
<accession>A0A173LVR8</accession>
<evidence type="ECO:0000256" key="5">
    <source>
        <dbReference type="ARBA" id="ARBA00022989"/>
    </source>
</evidence>
<dbReference type="PANTHER" id="PTHR30506:SF3">
    <property type="entry name" value="UPF0126 INNER MEMBRANE PROTEIN YADS-RELATED"/>
    <property type="match status" value="1"/>
</dbReference>
<protein>
    <submittedName>
        <fullName evidence="7">UmuC protein</fullName>
    </submittedName>
</protein>